<keyword evidence="3" id="KW-1185">Reference proteome</keyword>
<name>A0AAW1YLH7_RUBAR</name>
<evidence type="ECO:0000313" key="3">
    <source>
        <dbReference type="Proteomes" id="UP001457282"/>
    </source>
</evidence>
<dbReference type="Proteomes" id="UP001457282">
    <property type="component" value="Unassembled WGS sequence"/>
</dbReference>
<dbReference type="EMBL" id="JBEDUW010000001">
    <property type="protein sequence ID" value="KAK9949521.1"/>
    <property type="molecule type" value="Genomic_DNA"/>
</dbReference>
<sequence>MAPKSSQPQIITTIQTTEPSANFITTTTKQHRWQHLSPAILTTSIHGLTTQSNSTTQITHHRFKNHIPQLPQPIITTIITEPLHKPHLVASSLHHFKYQFSNSSPTLLPKSTPICPSPLHHFTVSITMNPCPSFKIIPHLQSQTCHPKQTNINHTPEPRRCCSPETSVLLCDAAAMPEIDLHGAQTTTVFNLSTQVTTASKPPPSRDPFTAGVDPSRCQSISHHRANHEPMLCFAQPDAAPHVPRRFESVLEPRTNPSTPLLCLATVVAHLMPRPRSQQRRKKMKDEKLRCGKQRAG</sequence>
<reference evidence="2 3" key="1">
    <citation type="journal article" date="2023" name="G3 (Bethesda)">
        <title>A chromosome-length genome assembly and annotation of blackberry (Rubus argutus, cv. 'Hillquist').</title>
        <authorList>
            <person name="Bruna T."/>
            <person name="Aryal R."/>
            <person name="Dudchenko O."/>
            <person name="Sargent D.J."/>
            <person name="Mead D."/>
            <person name="Buti M."/>
            <person name="Cavallini A."/>
            <person name="Hytonen T."/>
            <person name="Andres J."/>
            <person name="Pham M."/>
            <person name="Weisz D."/>
            <person name="Mascagni F."/>
            <person name="Usai G."/>
            <person name="Natali L."/>
            <person name="Bassil N."/>
            <person name="Fernandez G.E."/>
            <person name="Lomsadze A."/>
            <person name="Armour M."/>
            <person name="Olukolu B."/>
            <person name="Poorten T."/>
            <person name="Britton C."/>
            <person name="Davik J."/>
            <person name="Ashrafi H."/>
            <person name="Aiden E.L."/>
            <person name="Borodovsky M."/>
            <person name="Worthington M."/>
        </authorList>
    </citation>
    <scope>NUCLEOTIDE SEQUENCE [LARGE SCALE GENOMIC DNA]</scope>
    <source>
        <strain evidence="2">PI 553951</strain>
    </source>
</reference>
<feature type="region of interest" description="Disordered" evidence="1">
    <location>
        <begin position="275"/>
        <end position="297"/>
    </location>
</feature>
<gene>
    <name evidence="2" type="ORF">M0R45_005039</name>
</gene>
<organism evidence="2 3">
    <name type="scientific">Rubus argutus</name>
    <name type="common">Southern blackberry</name>
    <dbReference type="NCBI Taxonomy" id="59490"/>
    <lineage>
        <taxon>Eukaryota</taxon>
        <taxon>Viridiplantae</taxon>
        <taxon>Streptophyta</taxon>
        <taxon>Embryophyta</taxon>
        <taxon>Tracheophyta</taxon>
        <taxon>Spermatophyta</taxon>
        <taxon>Magnoliopsida</taxon>
        <taxon>eudicotyledons</taxon>
        <taxon>Gunneridae</taxon>
        <taxon>Pentapetalae</taxon>
        <taxon>rosids</taxon>
        <taxon>fabids</taxon>
        <taxon>Rosales</taxon>
        <taxon>Rosaceae</taxon>
        <taxon>Rosoideae</taxon>
        <taxon>Rosoideae incertae sedis</taxon>
        <taxon>Rubus</taxon>
    </lineage>
</organism>
<evidence type="ECO:0000256" key="1">
    <source>
        <dbReference type="SAM" id="MobiDB-lite"/>
    </source>
</evidence>
<evidence type="ECO:0000313" key="2">
    <source>
        <dbReference type="EMBL" id="KAK9949521.1"/>
    </source>
</evidence>
<comment type="caution">
    <text evidence="2">The sequence shown here is derived from an EMBL/GenBank/DDBJ whole genome shotgun (WGS) entry which is preliminary data.</text>
</comment>
<dbReference type="AlphaFoldDB" id="A0AAW1YLH7"/>
<accession>A0AAW1YLH7</accession>
<protein>
    <submittedName>
        <fullName evidence="2">Uncharacterized protein</fullName>
    </submittedName>
</protein>
<proteinExistence type="predicted"/>